<comment type="caution">
    <text evidence="1">The sequence shown here is derived from an EMBL/GenBank/DDBJ whole genome shotgun (WGS) entry which is preliminary data.</text>
</comment>
<keyword evidence="2" id="KW-1185">Reference proteome</keyword>
<name>A0ACC3B0G0_9EURO</name>
<sequence length="114" mass="12664">MPKDIGIKTLEFNLLRIGAIPSPMVPKQLGCSTVRTPLRKFDRSDVLSSGRSLNRRPYIKKQLEHVNTAMFCTLYAKTAIAGVGIQATPGPAVPTPFSTLRDFFDYSPTPPWTR</sequence>
<reference evidence="1 2" key="1">
    <citation type="journal article" date="2023" name="ACS Omega">
        <title>Identification of the Neoaspergillic Acid Biosynthesis Gene Cluster by Establishing an In Vitro CRISPR-Ribonucleoprotein Genetic System in Aspergillus melleus.</title>
        <authorList>
            <person name="Yuan B."/>
            <person name="Grau M.F."/>
            <person name="Murata R.M."/>
            <person name="Torok T."/>
            <person name="Venkateswaran K."/>
            <person name="Stajich J.E."/>
            <person name="Wang C.C.C."/>
        </authorList>
    </citation>
    <scope>NUCLEOTIDE SEQUENCE [LARGE SCALE GENOMIC DNA]</scope>
    <source>
        <strain evidence="1 2">IMV 1140</strain>
    </source>
</reference>
<proteinExistence type="predicted"/>
<dbReference type="EMBL" id="JAOPJF010000039">
    <property type="protein sequence ID" value="KAK1143505.1"/>
    <property type="molecule type" value="Genomic_DNA"/>
</dbReference>
<organism evidence="1 2">
    <name type="scientific">Aspergillus melleus</name>
    <dbReference type="NCBI Taxonomy" id="138277"/>
    <lineage>
        <taxon>Eukaryota</taxon>
        <taxon>Fungi</taxon>
        <taxon>Dikarya</taxon>
        <taxon>Ascomycota</taxon>
        <taxon>Pezizomycotina</taxon>
        <taxon>Eurotiomycetes</taxon>
        <taxon>Eurotiomycetidae</taxon>
        <taxon>Eurotiales</taxon>
        <taxon>Aspergillaceae</taxon>
        <taxon>Aspergillus</taxon>
        <taxon>Aspergillus subgen. Circumdati</taxon>
    </lineage>
</organism>
<dbReference type="Proteomes" id="UP001177260">
    <property type="component" value="Unassembled WGS sequence"/>
</dbReference>
<evidence type="ECO:0000313" key="2">
    <source>
        <dbReference type="Proteomes" id="UP001177260"/>
    </source>
</evidence>
<evidence type="ECO:0000313" key="1">
    <source>
        <dbReference type="EMBL" id="KAK1143505.1"/>
    </source>
</evidence>
<accession>A0ACC3B0G0</accession>
<protein>
    <submittedName>
        <fullName evidence="1">Uncharacterized protein</fullName>
    </submittedName>
</protein>
<gene>
    <name evidence="1" type="ORF">N8T08_006311</name>
</gene>